<feature type="region of interest" description="Disordered" evidence="1">
    <location>
        <begin position="34"/>
        <end position="68"/>
    </location>
</feature>
<evidence type="ECO:0000256" key="2">
    <source>
        <dbReference type="SAM" id="SignalP"/>
    </source>
</evidence>
<evidence type="ECO:0000313" key="4">
    <source>
        <dbReference type="Proteomes" id="UP001060504"/>
    </source>
</evidence>
<keyword evidence="2" id="KW-0732">Signal</keyword>
<sequence>MKIAVKSALAAGAIALAATFSAPMAQAGVDKSDVVHSGSYGTQSTQREATKHEPSTKTSRHWGPSQFG</sequence>
<reference evidence="3 4" key="1">
    <citation type="submission" date="2021-08" db="EMBL/GenBank/DDBJ databases">
        <title>Draft genome sequence of Mycolicibacterium sp. NGTWS1702 strain.</title>
        <authorList>
            <person name="Matsumoto M."/>
            <person name="Tang B.C.C."/>
            <person name="Machida Y."/>
            <person name="Matoyama H."/>
            <person name="Kishihara T."/>
            <person name="Sato S."/>
            <person name="Kondo I."/>
            <person name="Sano M."/>
            <person name="Kato G."/>
        </authorList>
    </citation>
    <scope>NUCLEOTIDE SEQUENCE [LARGE SCALE GENOMIC DNA]</scope>
    <source>
        <strain evidence="3 4">NGTWSNA01</strain>
    </source>
</reference>
<evidence type="ECO:0008006" key="5">
    <source>
        <dbReference type="Google" id="ProtNLM"/>
    </source>
</evidence>
<gene>
    <name evidence="3" type="ORF">NGTWS1702_33890</name>
</gene>
<name>A0ABQ4V6D1_9MYCO</name>
<dbReference type="EMBL" id="BPRH01003547">
    <property type="protein sequence ID" value="GJF09776.1"/>
    <property type="molecule type" value="Genomic_DNA"/>
</dbReference>
<evidence type="ECO:0000256" key="1">
    <source>
        <dbReference type="SAM" id="MobiDB-lite"/>
    </source>
</evidence>
<dbReference type="Proteomes" id="UP001060504">
    <property type="component" value="Unassembled WGS sequence"/>
</dbReference>
<keyword evidence="4" id="KW-1185">Reference proteome</keyword>
<evidence type="ECO:0000313" key="3">
    <source>
        <dbReference type="EMBL" id="GJF09776.1"/>
    </source>
</evidence>
<protein>
    <recommendedName>
        <fullName evidence="5">DUF680 domain-containing protein</fullName>
    </recommendedName>
</protein>
<feature type="chain" id="PRO_5047125205" description="DUF680 domain-containing protein" evidence="2">
    <location>
        <begin position="28"/>
        <end position="68"/>
    </location>
</feature>
<proteinExistence type="predicted"/>
<organism evidence="3 4">
    <name type="scientific">Mycolicibacterium cyprinidarum</name>
    <dbReference type="NCBI Taxonomy" id="2860311"/>
    <lineage>
        <taxon>Bacteria</taxon>
        <taxon>Bacillati</taxon>
        <taxon>Actinomycetota</taxon>
        <taxon>Actinomycetes</taxon>
        <taxon>Mycobacteriales</taxon>
        <taxon>Mycobacteriaceae</taxon>
        <taxon>Mycolicibacterium</taxon>
    </lineage>
</organism>
<feature type="signal peptide" evidence="2">
    <location>
        <begin position="1"/>
        <end position="27"/>
    </location>
</feature>
<accession>A0ABQ4V6D1</accession>
<comment type="caution">
    <text evidence="3">The sequence shown here is derived from an EMBL/GenBank/DDBJ whole genome shotgun (WGS) entry which is preliminary data.</text>
</comment>